<proteinExistence type="predicted"/>
<dbReference type="EMBL" id="GBXM01022671">
    <property type="protein sequence ID" value="JAH85906.1"/>
    <property type="molecule type" value="Transcribed_RNA"/>
</dbReference>
<reference evidence="1" key="1">
    <citation type="submission" date="2014-11" db="EMBL/GenBank/DDBJ databases">
        <authorList>
            <person name="Amaro Gonzalez C."/>
        </authorList>
    </citation>
    <scope>NUCLEOTIDE SEQUENCE</scope>
</reference>
<reference evidence="1" key="2">
    <citation type="journal article" date="2015" name="Fish Shellfish Immunol.">
        <title>Early steps in the European eel (Anguilla anguilla)-Vibrio vulnificus interaction in the gills: Role of the RtxA13 toxin.</title>
        <authorList>
            <person name="Callol A."/>
            <person name="Pajuelo D."/>
            <person name="Ebbesson L."/>
            <person name="Teles M."/>
            <person name="MacKenzie S."/>
            <person name="Amaro C."/>
        </authorList>
    </citation>
    <scope>NUCLEOTIDE SEQUENCE</scope>
</reference>
<evidence type="ECO:0000313" key="1">
    <source>
        <dbReference type="EMBL" id="JAH85906.1"/>
    </source>
</evidence>
<protein>
    <submittedName>
        <fullName evidence="1">Uncharacterized protein</fullName>
    </submittedName>
</protein>
<organism evidence="1">
    <name type="scientific">Anguilla anguilla</name>
    <name type="common">European freshwater eel</name>
    <name type="synonym">Muraena anguilla</name>
    <dbReference type="NCBI Taxonomy" id="7936"/>
    <lineage>
        <taxon>Eukaryota</taxon>
        <taxon>Metazoa</taxon>
        <taxon>Chordata</taxon>
        <taxon>Craniata</taxon>
        <taxon>Vertebrata</taxon>
        <taxon>Euteleostomi</taxon>
        <taxon>Actinopterygii</taxon>
        <taxon>Neopterygii</taxon>
        <taxon>Teleostei</taxon>
        <taxon>Anguilliformes</taxon>
        <taxon>Anguillidae</taxon>
        <taxon>Anguilla</taxon>
    </lineage>
</organism>
<dbReference type="AlphaFoldDB" id="A0A0E9W6I3"/>
<sequence>MLHCSIHQHTDPGQRGKTVRIPTFVSPVASSVFR</sequence>
<name>A0A0E9W6I3_ANGAN</name>
<accession>A0A0E9W6I3</accession>